<dbReference type="InterPro" id="IPR043147">
    <property type="entry name" value="Penicillin_amidase_A-knob"/>
</dbReference>
<evidence type="ECO:0000313" key="6">
    <source>
        <dbReference type="Proteomes" id="UP001172082"/>
    </source>
</evidence>
<evidence type="ECO:0000256" key="4">
    <source>
        <dbReference type="ARBA" id="ARBA00023145"/>
    </source>
</evidence>
<evidence type="ECO:0000256" key="1">
    <source>
        <dbReference type="ARBA" id="ARBA00006586"/>
    </source>
</evidence>
<evidence type="ECO:0000256" key="2">
    <source>
        <dbReference type="ARBA" id="ARBA00022729"/>
    </source>
</evidence>
<dbReference type="InterPro" id="IPR043146">
    <property type="entry name" value="Penicillin_amidase_N_B-knob"/>
</dbReference>
<dbReference type="InterPro" id="IPR014395">
    <property type="entry name" value="Pen/GL7ACA/AHL_acylase"/>
</dbReference>
<dbReference type="InterPro" id="IPR002692">
    <property type="entry name" value="S45"/>
</dbReference>
<dbReference type="Pfam" id="PF01804">
    <property type="entry name" value="Penicil_amidase"/>
    <property type="match status" value="1"/>
</dbReference>
<dbReference type="InterPro" id="IPR029055">
    <property type="entry name" value="Ntn_hydrolases_N"/>
</dbReference>
<dbReference type="PANTHER" id="PTHR34218:SF3">
    <property type="entry name" value="ACYL-HOMOSERINE LACTONE ACYLASE PVDQ"/>
    <property type="match status" value="1"/>
</dbReference>
<dbReference type="SUPFAM" id="SSF56235">
    <property type="entry name" value="N-terminal nucleophile aminohydrolases (Ntn hydrolases)"/>
    <property type="match status" value="1"/>
</dbReference>
<sequence length="724" mass="82306">MRKLFYLFLVIFTACSSPGTEDQNTSSLEQRAKGITIIRDNWGVPHIYGKTDAHAVFGLMYAQCEDDFNRVEMNYINAMGRLAEVEGEAEIYRDLRMKLFIDPEEMKQAYEESPDWLKELMNAFADGINYYLENHPEVKPKLLTHFEPWMALTFSEGSIGGDIERVSIRDLETFYGGKVSEEMAADALIEVDDEPRGSNGFAIAPSNSASGNALFLINPHTSFFFRSEVHMISEEGLNAYGAVTWGQFFVYQGFNEHCGWMHTSSRADAIDEYLETIIEKDGAYYYKHGNEEKELKTTDLTLPYKTDTGMEEKTFTVYHSHHGPVIREEDGKWVSISLMQEPVKAITQSYLRTKAKGHEDFYKTMEIRTNSSNNTVYADAEGNIAYYHGNFIPKRNTQFDWTQPLDGSDPATDWQGLHTVEEMITVLNPENGWIQNCNSTPFTAAGSYSPNPEDYPSYMAPDRENFRGIHAIRVLENKKDFTIEKLIEAAYDPYLTGFEVLIPSLLEAYDQKIKSNGDLQQLSEPMEMLRNWDLRYTEESIPTSLAVYWGQEMLRVARNAQDRGAGSIYDYIAKGTSFDTRIEAFAKAIQRLESDFGTWKTAWGEINRFQRITGDIVQPFDDDQPSLPVAFASGRWGSLASFGARTYPNTKKMYGTSGNSFVAVVEFGEKLRAVSIVTGGQSGDPQSPHFNDQSLMYTKGKFKDVLFYRDDVEKNSERTYNPGD</sequence>
<dbReference type="Gene3D" id="1.10.439.10">
    <property type="entry name" value="Penicillin Amidohydrolase, domain 1"/>
    <property type="match status" value="1"/>
</dbReference>
<dbReference type="PANTHER" id="PTHR34218">
    <property type="entry name" value="PEPTIDASE S45 PENICILLIN AMIDASE"/>
    <property type="match status" value="1"/>
</dbReference>
<dbReference type="PROSITE" id="PS51257">
    <property type="entry name" value="PROKAR_LIPOPROTEIN"/>
    <property type="match status" value="1"/>
</dbReference>
<reference evidence="5" key="1">
    <citation type="submission" date="2023-06" db="EMBL/GenBank/DDBJ databases">
        <title>Genomic of Parafulvivirga corallium.</title>
        <authorList>
            <person name="Wang G."/>
        </authorList>
    </citation>
    <scope>NUCLEOTIDE SEQUENCE</scope>
    <source>
        <strain evidence="5">BMA10</strain>
    </source>
</reference>
<proteinExistence type="inferred from homology"/>
<dbReference type="EMBL" id="JAUJEA010000004">
    <property type="protein sequence ID" value="MDN5202496.1"/>
    <property type="molecule type" value="Genomic_DNA"/>
</dbReference>
<protein>
    <submittedName>
        <fullName evidence="5">Acylase</fullName>
    </submittedName>
</protein>
<evidence type="ECO:0000313" key="5">
    <source>
        <dbReference type="EMBL" id="MDN5202496.1"/>
    </source>
</evidence>
<dbReference type="Gene3D" id="1.10.1400.10">
    <property type="match status" value="1"/>
</dbReference>
<dbReference type="CDD" id="cd01936">
    <property type="entry name" value="Ntn_CA"/>
    <property type="match status" value="1"/>
</dbReference>
<keyword evidence="2" id="KW-0732">Signal</keyword>
<comment type="caution">
    <text evidence="5">The sequence shown here is derived from an EMBL/GenBank/DDBJ whole genome shotgun (WGS) entry which is preliminary data.</text>
</comment>
<organism evidence="5 6">
    <name type="scientific">Splendidivirga corallicola</name>
    <dbReference type="NCBI Taxonomy" id="3051826"/>
    <lineage>
        <taxon>Bacteria</taxon>
        <taxon>Pseudomonadati</taxon>
        <taxon>Bacteroidota</taxon>
        <taxon>Cytophagia</taxon>
        <taxon>Cytophagales</taxon>
        <taxon>Splendidivirgaceae</taxon>
        <taxon>Splendidivirga</taxon>
    </lineage>
</organism>
<dbReference type="Gene3D" id="2.30.120.10">
    <property type="match status" value="1"/>
</dbReference>
<name>A0ABT8KP65_9BACT</name>
<dbReference type="InterPro" id="IPR023343">
    <property type="entry name" value="Penicillin_amidase_dom1"/>
</dbReference>
<dbReference type="Proteomes" id="UP001172082">
    <property type="component" value="Unassembled WGS sequence"/>
</dbReference>
<dbReference type="PIRSF" id="PIRSF001227">
    <property type="entry name" value="Pen_acylase"/>
    <property type="match status" value="1"/>
</dbReference>
<dbReference type="Gene3D" id="3.60.20.10">
    <property type="entry name" value="Glutamine Phosphoribosylpyrophosphate, subunit 1, domain 1"/>
    <property type="match status" value="1"/>
</dbReference>
<keyword evidence="6" id="KW-1185">Reference proteome</keyword>
<keyword evidence="4" id="KW-0865">Zymogen</keyword>
<comment type="similarity">
    <text evidence="1">Belongs to the peptidase S45 family.</text>
</comment>
<gene>
    <name evidence="5" type="ORF">QQ008_14005</name>
</gene>
<keyword evidence="3" id="KW-0378">Hydrolase</keyword>
<accession>A0ABT8KP65</accession>
<evidence type="ECO:0000256" key="3">
    <source>
        <dbReference type="ARBA" id="ARBA00022801"/>
    </source>
</evidence>
<dbReference type="RefSeq" id="WP_346752520.1">
    <property type="nucleotide sequence ID" value="NZ_JAUJEA010000004.1"/>
</dbReference>